<dbReference type="HOGENOM" id="CLU_814413_0_0_1"/>
<dbReference type="PANTHER" id="PTHR20883:SF15">
    <property type="entry name" value="PHYTANOYL-COA DIOXYGENASE DOMAIN-CONTAINING PROTEIN 1"/>
    <property type="match status" value="1"/>
</dbReference>
<keyword evidence="6" id="KW-1185">Reference proteome</keyword>
<evidence type="ECO:0000313" key="6">
    <source>
        <dbReference type="Proteomes" id="UP000008281"/>
    </source>
</evidence>
<comment type="similarity">
    <text evidence="4">Belongs to the PhyH family. PHYHD1 subfamily.</text>
</comment>
<dbReference type="eggNOG" id="KOG3290">
    <property type="taxonomic scope" value="Eukaryota"/>
</dbReference>
<evidence type="ECO:0000256" key="1">
    <source>
        <dbReference type="ARBA" id="ARBA00001962"/>
    </source>
</evidence>
<proteinExistence type="inferred from homology"/>
<evidence type="ECO:0000313" key="5">
    <source>
        <dbReference type="EMBL" id="EFO87438.1"/>
    </source>
</evidence>
<gene>
    <name evidence="5" type="ORF">CRE_30133</name>
</gene>
<sequence>MHTILEKNGLAVFDLTKGEIIHRKLLPSKGHAIGFLSGKTSDDLFVIHGSSQNSNTSITKVNPRRRETCQTGAHKYHQLLSPCTNMIYLKRATRQEKVNKFGDHFVAIRDRNRRRLKRRVKDNQKHYDMQEERDHAQTQMIVVGKSVRLSDFNKKGLIGKGTYGIICQYESKRSGRKMSDLSQKFERDGFVVIENVFNDHKIEEMKGAIAEFVDDMNLTEHVFSTYDEEKEGVVDKNGELTVPKDKNLHKIGHGQHFLDPTFKKPSSKYDIRSLKSFKVCMYIFKQQKIGRAVTDHVDSTFLRVDSIDHLTGVWIAIDEASVENGCLSFIPGSHIYILPRT</sequence>
<dbReference type="OrthoDB" id="445007at2759"/>
<name>E3N635_CAERE</name>
<accession>E3N635</accession>
<dbReference type="Gene3D" id="2.60.120.620">
    <property type="entry name" value="q2cbj1_9rhob like domain"/>
    <property type="match status" value="1"/>
</dbReference>
<protein>
    <submittedName>
        <fullName evidence="5">Uncharacterized protein</fullName>
    </submittedName>
</protein>
<evidence type="ECO:0000256" key="4">
    <source>
        <dbReference type="ARBA" id="ARBA00038356"/>
    </source>
</evidence>
<dbReference type="PANTHER" id="PTHR20883">
    <property type="entry name" value="PHYTANOYL-COA DIOXYGENASE DOMAIN CONTAINING 1"/>
    <property type="match status" value="1"/>
</dbReference>
<evidence type="ECO:0000256" key="3">
    <source>
        <dbReference type="ARBA" id="ARBA00023004"/>
    </source>
</evidence>
<dbReference type="Proteomes" id="UP000008281">
    <property type="component" value="Unassembled WGS sequence"/>
</dbReference>
<dbReference type="AlphaFoldDB" id="E3N635"/>
<dbReference type="EMBL" id="DS268536">
    <property type="protein sequence ID" value="EFO87438.1"/>
    <property type="molecule type" value="Genomic_DNA"/>
</dbReference>
<keyword evidence="2" id="KW-0479">Metal-binding</keyword>
<dbReference type="InterPro" id="IPR008775">
    <property type="entry name" value="Phytyl_CoA_dOase-like"/>
</dbReference>
<keyword evidence="3" id="KW-0408">Iron</keyword>
<dbReference type="Pfam" id="PF05721">
    <property type="entry name" value="PhyH"/>
    <property type="match status" value="1"/>
</dbReference>
<dbReference type="GO" id="GO:0046872">
    <property type="term" value="F:metal ion binding"/>
    <property type="evidence" value="ECO:0007669"/>
    <property type="project" value="UniProtKB-KW"/>
</dbReference>
<comment type="cofactor">
    <cofactor evidence="1">
        <name>Fe cation</name>
        <dbReference type="ChEBI" id="CHEBI:24875"/>
    </cofactor>
</comment>
<dbReference type="STRING" id="31234.E3N635"/>
<evidence type="ECO:0000256" key="2">
    <source>
        <dbReference type="ARBA" id="ARBA00022723"/>
    </source>
</evidence>
<dbReference type="InParanoid" id="E3N635"/>
<reference evidence="5" key="1">
    <citation type="submission" date="2007-07" db="EMBL/GenBank/DDBJ databases">
        <title>PCAP assembly of the Caenorhabditis remanei genome.</title>
        <authorList>
            <consortium name="The Caenorhabditis remanei Sequencing Consortium"/>
            <person name="Wilson R.K."/>
        </authorList>
    </citation>
    <scope>NUCLEOTIDE SEQUENCE [LARGE SCALE GENOMIC DNA]</scope>
    <source>
        <strain evidence="5">PB4641</strain>
    </source>
</reference>
<dbReference type="SUPFAM" id="SSF51197">
    <property type="entry name" value="Clavaminate synthase-like"/>
    <property type="match status" value="1"/>
</dbReference>
<organism evidence="6">
    <name type="scientific">Caenorhabditis remanei</name>
    <name type="common">Caenorhabditis vulgaris</name>
    <dbReference type="NCBI Taxonomy" id="31234"/>
    <lineage>
        <taxon>Eukaryota</taxon>
        <taxon>Metazoa</taxon>
        <taxon>Ecdysozoa</taxon>
        <taxon>Nematoda</taxon>
        <taxon>Chromadorea</taxon>
        <taxon>Rhabditida</taxon>
        <taxon>Rhabditina</taxon>
        <taxon>Rhabditomorpha</taxon>
        <taxon>Rhabditoidea</taxon>
        <taxon>Rhabditidae</taxon>
        <taxon>Peloderinae</taxon>
        <taxon>Caenorhabditis</taxon>
    </lineage>
</organism>